<evidence type="ECO:0000313" key="1">
    <source>
        <dbReference type="EMBL" id="KAF2263665.1"/>
    </source>
</evidence>
<organism evidence="1 2">
    <name type="scientific">Lojkania enalia</name>
    <dbReference type="NCBI Taxonomy" id="147567"/>
    <lineage>
        <taxon>Eukaryota</taxon>
        <taxon>Fungi</taxon>
        <taxon>Dikarya</taxon>
        <taxon>Ascomycota</taxon>
        <taxon>Pezizomycotina</taxon>
        <taxon>Dothideomycetes</taxon>
        <taxon>Pleosporomycetidae</taxon>
        <taxon>Pleosporales</taxon>
        <taxon>Pleosporales incertae sedis</taxon>
        <taxon>Lojkania</taxon>
    </lineage>
</organism>
<proteinExistence type="predicted"/>
<keyword evidence="2" id="KW-1185">Reference proteome</keyword>
<dbReference type="AlphaFoldDB" id="A0A9P4KBZ6"/>
<evidence type="ECO:0000313" key="2">
    <source>
        <dbReference type="Proteomes" id="UP000800093"/>
    </source>
</evidence>
<dbReference type="EMBL" id="ML986623">
    <property type="protein sequence ID" value="KAF2263665.1"/>
    <property type="molecule type" value="Genomic_DNA"/>
</dbReference>
<sequence length="138" mass="15651">MFTNQPGSMGAFLTGRQGTLGLSKQQLESLPVTWSIPGQYQATYKISCRLSIKFASIRTAKELYLKVQGSVEAIDAKYPLILPDFPPHTIQPHKFRLYEWHRKASLNHSPLDPFNISFTTGIPGYLRWYGRRSPPIAN</sequence>
<accession>A0A9P4KBZ6</accession>
<comment type="caution">
    <text evidence="1">The sequence shown here is derived from an EMBL/GenBank/DDBJ whole genome shotgun (WGS) entry which is preliminary data.</text>
</comment>
<dbReference type="Proteomes" id="UP000800093">
    <property type="component" value="Unassembled WGS sequence"/>
</dbReference>
<name>A0A9P4KBZ6_9PLEO</name>
<dbReference type="OrthoDB" id="2687876at2759"/>
<protein>
    <submittedName>
        <fullName evidence="1">Uncharacterized protein</fullName>
    </submittedName>
</protein>
<reference evidence="2" key="1">
    <citation type="journal article" date="2020" name="Stud. Mycol.">
        <title>101 Dothideomycetes genomes: A test case for predicting lifestyles and emergence of pathogens.</title>
        <authorList>
            <person name="Haridas S."/>
            <person name="Albert R."/>
            <person name="Binder M."/>
            <person name="Bloem J."/>
            <person name="LaButti K."/>
            <person name="Salamov A."/>
            <person name="Andreopoulos B."/>
            <person name="Baker S."/>
            <person name="Barry K."/>
            <person name="Bills G."/>
            <person name="Bluhm B."/>
            <person name="Cannon C."/>
            <person name="Castanera R."/>
            <person name="Culley D."/>
            <person name="Daum C."/>
            <person name="Ezra D."/>
            <person name="Gonzalez J."/>
            <person name="Henrissat B."/>
            <person name="Kuo A."/>
            <person name="Liang C."/>
            <person name="Lipzen A."/>
            <person name="Lutzoni F."/>
            <person name="Magnuson J."/>
            <person name="Mondo S."/>
            <person name="Nolan M."/>
            <person name="Ohm R."/>
            <person name="Pangilinan J."/>
            <person name="Park H.-J."/>
            <person name="Ramirez L."/>
            <person name="Alfaro M."/>
            <person name="Sun H."/>
            <person name="Tritt A."/>
            <person name="Yoshinaga Y."/>
            <person name="Zwiers L.-H."/>
            <person name="Turgeon B."/>
            <person name="Goodwin S."/>
            <person name="Spatafora J."/>
            <person name="Crous P."/>
            <person name="Grigoriev I."/>
        </authorList>
    </citation>
    <scope>NUCLEOTIDE SEQUENCE [LARGE SCALE GENOMIC DNA]</scope>
    <source>
        <strain evidence="2">CBS 304.66</strain>
    </source>
</reference>
<gene>
    <name evidence="1" type="ORF">CC78DRAFT_603439</name>
</gene>